<gene>
    <name evidence="1" type="ORF">ACFSGX_11330</name>
</gene>
<accession>A0ABW4TZX7</accession>
<proteinExistence type="predicted"/>
<keyword evidence="2" id="KW-1185">Reference proteome</keyword>
<comment type="caution">
    <text evidence="1">The sequence shown here is derived from an EMBL/GenBank/DDBJ whole genome shotgun (WGS) entry which is preliminary data.</text>
</comment>
<sequence length="65" mass="6955">MTVIAIANLIAVLVDTMRRTDMPNDVIHGFLDGLDRLNGTTLYGAAGAMLDEVVDIVRATVPVND</sequence>
<evidence type="ECO:0000313" key="2">
    <source>
        <dbReference type="Proteomes" id="UP001597400"/>
    </source>
</evidence>
<dbReference type="RefSeq" id="WP_380929944.1">
    <property type="nucleotide sequence ID" value="NZ_JBHUGS010000002.1"/>
</dbReference>
<evidence type="ECO:0000313" key="1">
    <source>
        <dbReference type="EMBL" id="MFD1951355.1"/>
    </source>
</evidence>
<dbReference type="Proteomes" id="UP001597400">
    <property type="component" value="Unassembled WGS sequence"/>
</dbReference>
<protein>
    <submittedName>
        <fullName evidence="1">Uncharacterized protein</fullName>
    </submittedName>
</protein>
<dbReference type="EMBL" id="JBHUGS010000002">
    <property type="protein sequence ID" value="MFD1951355.1"/>
    <property type="molecule type" value="Genomic_DNA"/>
</dbReference>
<name>A0ABW4TZX7_9SPHN</name>
<organism evidence="1 2">
    <name type="scientific">Sphingomonas arantia</name>
    <dbReference type="NCBI Taxonomy" id="1460676"/>
    <lineage>
        <taxon>Bacteria</taxon>
        <taxon>Pseudomonadati</taxon>
        <taxon>Pseudomonadota</taxon>
        <taxon>Alphaproteobacteria</taxon>
        <taxon>Sphingomonadales</taxon>
        <taxon>Sphingomonadaceae</taxon>
        <taxon>Sphingomonas</taxon>
    </lineage>
</organism>
<reference evidence="2" key="1">
    <citation type="journal article" date="2019" name="Int. J. Syst. Evol. Microbiol.">
        <title>The Global Catalogue of Microorganisms (GCM) 10K type strain sequencing project: providing services to taxonomists for standard genome sequencing and annotation.</title>
        <authorList>
            <consortium name="The Broad Institute Genomics Platform"/>
            <consortium name="The Broad Institute Genome Sequencing Center for Infectious Disease"/>
            <person name="Wu L."/>
            <person name="Ma J."/>
        </authorList>
    </citation>
    <scope>NUCLEOTIDE SEQUENCE [LARGE SCALE GENOMIC DNA]</scope>
    <source>
        <strain evidence="2">CGMCC 1.12702</strain>
    </source>
</reference>